<dbReference type="PANTHER" id="PTHR15744">
    <property type="entry name" value="BLOM7"/>
    <property type="match status" value="1"/>
</dbReference>
<feature type="compositionally biased region" description="Acidic residues" evidence="2">
    <location>
        <begin position="113"/>
        <end position="132"/>
    </location>
</feature>
<reference evidence="4 5" key="1">
    <citation type="submission" date="2024-02" db="EMBL/GenBank/DDBJ databases">
        <authorList>
            <person name="Chen Y."/>
            <person name="Shah S."/>
            <person name="Dougan E. K."/>
            <person name="Thang M."/>
            <person name="Chan C."/>
        </authorList>
    </citation>
    <scope>NUCLEOTIDE SEQUENCE [LARGE SCALE GENOMIC DNA]</scope>
</reference>
<keyword evidence="1" id="KW-0694">RNA-binding</keyword>
<dbReference type="PANTHER" id="PTHR15744:SF0">
    <property type="entry name" value="KH HOMOLOGY DOMAIN-CONTAINING PROTEIN 4"/>
    <property type="match status" value="1"/>
</dbReference>
<dbReference type="Pfam" id="PF22675">
    <property type="entry name" value="KH-I_KHDC4-BBP"/>
    <property type="match status" value="1"/>
</dbReference>
<dbReference type="Proteomes" id="UP001642484">
    <property type="component" value="Unassembled WGS sequence"/>
</dbReference>
<dbReference type="EMBL" id="CAXAMN010007069">
    <property type="protein sequence ID" value="CAK9020258.1"/>
    <property type="molecule type" value="Genomic_DNA"/>
</dbReference>
<dbReference type="Gene3D" id="3.30.1370.10">
    <property type="entry name" value="K Homology domain, type 1"/>
    <property type="match status" value="1"/>
</dbReference>
<feature type="compositionally biased region" description="Low complexity" evidence="2">
    <location>
        <begin position="90"/>
        <end position="106"/>
    </location>
</feature>
<dbReference type="PROSITE" id="PS50084">
    <property type="entry name" value="KH_TYPE_1"/>
    <property type="match status" value="1"/>
</dbReference>
<dbReference type="InterPro" id="IPR031121">
    <property type="entry name" value="RIK/BLOM7"/>
</dbReference>
<gene>
    <name evidence="4" type="ORF">CCMP2556_LOCUS13993</name>
</gene>
<evidence type="ECO:0000256" key="1">
    <source>
        <dbReference type="PROSITE-ProRule" id="PRU00117"/>
    </source>
</evidence>
<dbReference type="SUPFAM" id="SSF54791">
    <property type="entry name" value="Eukaryotic type KH-domain (KH-domain type I)"/>
    <property type="match status" value="1"/>
</dbReference>
<feature type="compositionally biased region" description="Polar residues" evidence="2">
    <location>
        <begin position="14"/>
        <end position="37"/>
    </location>
</feature>
<organism evidence="4 5">
    <name type="scientific">Durusdinium trenchii</name>
    <dbReference type="NCBI Taxonomy" id="1381693"/>
    <lineage>
        <taxon>Eukaryota</taxon>
        <taxon>Sar</taxon>
        <taxon>Alveolata</taxon>
        <taxon>Dinophyceae</taxon>
        <taxon>Suessiales</taxon>
        <taxon>Symbiodiniaceae</taxon>
        <taxon>Durusdinium</taxon>
    </lineage>
</organism>
<keyword evidence="5" id="KW-1185">Reference proteome</keyword>
<proteinExistence type="predicted"/>
<comment type="caution">
    <text evidence="4">The sequence shown here is derived from an EMBL/GenBank/DDBJ whole genome shotgun (WGS) entry which is preliminary data.</text>
</comment>
<evidence type="ECO:0000259" key="3">
    <source>
        <dbReference type="Pfam" id="PF22675"/>
    </source>
</evidence>
<name>A0ABP0K0U6_9DINO</name>
<feature type="region of interest" description="Disordered" evidence="2">
    <location>
        <begin position="270"/>
        <end position="294"/>
    </location>
</feature>
<dbReference type="InterPro" id="IPR036612">
    <property type="entry name" value="KH_dom_type_1_sf"/>
</dbReference>
<evidence type="ECO:0000313" key="5">
    <source>
        <dbReference type="Proteomes" id="UP001642484"/>
    </source>
</evidence>
<protein>
    <recommendedName>
        <fullName evidence="3">KHDC4/BBP-like KH-domain type I domain-containing protein</fullName>
    </recommendedName>
</protein>
<feature type="region of interest" description="Disordered" evidence="2">
    <location>
        <begin position="1"/>
        <end position="46"/>
    </location>
</feature>
<evidence type="ECO:0000256" key="2">
    <source>
        <dbReference type="SAM" id="MobiDB-lite"/>
    </source>
</evidence>
<feature type="domain" description="KHDC4/BBP-like KH-domain type I" evidence="3">
    <location>
        <begin position="314"/>
        <end position="387"/>
    </location>
</feature>
<dbReference type="InterPro" id="IPR055256">
    <property type="entry name" value="KH_1_KHDC4/BBP-like"/>
</dbReference>
<accession>A0ABP0K0U6</accession>
<sequence length="443" mass="47980">MYQHIGRLPRSRPSGPNSSDHSGQTAQCQMSRTQSARTPPAPQDVFTLCGQQVKVKNTFLDDLIREKNSSNESTLEAHTCPEFRRSDVASSGSSSGNSGPVESGSSFATPEMEGLEGMEGIDPDSEDPEGLPEVESFLTLTPPISLRYSQYPQTMPMPAMPPMSTPDLQNLHGLDFDAQLLCALQAVPNAPCGSVPPVLPNGNFPFHETLLSALPALPGVLPGVPGMPGMPLLAPVLSTMPGGPKEPLPFDDVPVGAPGLPPVTVLTEMSPASDDVPQENLVEDKQTRRPGAKKKPAPKIWCHFYLEPQMLRTGFDVNKKIIGHGGTNTKRIFEKTGAKIRLRGRGSGHNEGDRGEAPVPLMLAVTSDTKNVENFVKAVELSVQLLQTVTSKFPEFCRSHGKVWLFKPHILRQGLRLFLSLCFGLESFLKMRSHACNPSQSPR</sequence>
<evidence type="ECO:0000313" key="4">
    <source>
        <dbReference type="EMBL" id="CAK9020258.1"/>
    </source>
</evidence>
<feature type="region of interest" description="Disordered" evidence="2">
    <location>
        <begin position="70"/>
        <end position="132"/>
    </location>
</feature>